<name>A0ABW5XB47_9MICO</name>
<keyword evidence="2" id="KW-1185">Reference proteome</keyword>
<gene>
    <name evidence="1" type="ORF">ACFSYH_00645</name>
</gene>
<sequence>MTESAIPGINMAALLADPEIQNQAPQSPLEAGLAVVTPEDAAAASPAEAKFEFRSLLSQEQRDALTASAPAVAERMVKDYNQILNFGAPTLEKMNQASIALLNEQKDIQLPEADQIVNNLLREMDGYNAKYRNLKMEDFVGKVRKFFGGAGYTLKTMIRDAKPISDRLNEAEIKVREMELALGTNSDRARKLHEQTLETMTDVVAVLAALEEISQYLHGKFDRADALLKQAGETEQAIEFDGQKYSLSEFKEYHADLAQGISEIEKTWYDWRQQFFLGFASAPTLRNLILVSASMQRRLLVFRTQGIPSARRGLAMWQQAALAKQGSDMGESLQKGTNALIQGSFEASADAVREVSKAAQAPVITEETVFAVIDSVKQQAQSLIDADKWGRDLRQRNLAALERGEKEIATVDAEGRRQLVANAVAAASPKQLESAPDVPAGDILAQLGVQS</sequence>
<dbReference type="Proteomes" id="UP001597391">
    <property type="component" value="Unassembled WGS sequence"/>
</dbReference>
<dbReference type="EMBL" id="JBHUOP010000001">
    <property type="protein sequence ID" value="MFD2839082.1"/>
    <property type="molecule type" value="Genomic_DNA"/>
</dbReference>
<proteinExistence type="predicted"/>
<dbReference type="RefSeq" id="WP_377464490.1">
    <property type="nucleotide sequence ID" value="NZ_JBHUOP010000001.1"/>
</dbReference>
<evidence type="ECO:0000313" key="1">
    <source>
        <dbReference type="EMBL" id="MFD2839082.1"/>
    </source>
</evidence>
<reference evidence="2" key="1">
    <citation type="journal article" date="2019" name="Int. J. Syst. Evol. Microbiol.">
        <title>The Global Catalogue of Microorganisms (GCM) 10K type strain sequencing project: providing services to taxonomists for standard genome sequencing and annotation.</title>
        <authorList>
            <consortium name="The Broad Institute Genomics Platform"/>
            <consortium name="The Broad Institute Genome Sequencing Center for Infectious Disease"/>
            <person name="Wu L."/>
            <person name="Ma J."/>
        </authorList>
    </citation>
    <scope>NUCLEOTIDE SEQUENCE [LARGE SCALE GENOMIC DNA]</scope>
    <source>
        <strain evidence="2">KCTC 33576</strain>
    </source>
</reference>
<protein>
    <submittedName>
        <fullName evidence="1">Toxic anion resistance protein</fullName>
    </submittedName>
</protein>
<dbReference type="InterPro" id="IPR008863">
    <property type="entry name" value="Toxic_anion-R_TelA"/>
</dbReference>
<organism evidence="1 2">
    <name type="scientific">Populibacterium corticicola</name>
    <dbReference type="NCBI Taxonomy" id="1812826"/>
    <lineage>
        <taxon>Bacteria</taxon>
        <taxon>Bacillati</taxon>
        <taxon>Actinomycetota</taxon>
        <taxon>Actinomycetes</taxon>
        <taxon>Micrococcales</taxon>
        <taxon>Jonesiaceae</taxon>
        <taxon>Populibacterium</taxon>
    </lineage>
</organism>
<comment type="caution">
    <text evidence="1">The sequence shown here is derived from an EMBL/GenBank/DDBJ whole genome shotgun (WGS) entry which is preliminary data.</text>
</comment>
<dbReference type="Pfam" id="PF05816">
    <property type="entry name" value="TelA"/>
    <property type="match status" value="1"/>
</dbReference>
<evidence type="ECO:0000313" key="2">
    <source>
        <dbReference type="Proteomes" id="UP001597391"/>
    </source>
</evidence>
<accession>A0ABW5XB47</accession>